<feature type="transmembrane region" description="Helical" evidence="7">
    <location>
        <begin position="203"/>
        <end position="225"/>
    </location>
</feature>
<evidence type="ECO:0000313" key="9">
    <source>
        <dbReference type="EMBL" id="RCL77568.1"/>
    </source>
</evidence>
<evidence type="ECO:0000256" key="3">
    <source>
        <dbReference type="ARBA" id="ARBA00022692"/>
    </source>
</evidence>
<dbReference type="InterPro" id="IPR036721">
    <property type="entry name" value="RCK_C_sf"/>
</dbReference>
<feature type="transmembrane region" description="Helical" evidence="7">
    <location>
        <begin position="79"/>
        <end position="99"/>
    </location>
</feature>
<evidence type="ECO:0000256" key="6">
    <source>
        <dbReference type="ARBA" id="ARBA00023136"/>
    </source>
</evidence>
<evidence type="ECO:0000313" key="10">
    <source>
        <dbReference type="Proteomes" id="UP000252132"/>
    </source>
</evidence>
<comment type="subcellular location">
    <subcellularLocation>
        <location evidence="1">Membrane</location>
        <topology evidence="1">Multi-pass membrane protein</topology>
    </subcellularLocation>
</comment>
<dbReference type="Proteomes" id="UP000252132">
    <property type="component" value="Unassembled WGS sequence"/>
</dbReference>
<dbReference type="EMBL" id="QOQF01000007">
    <property type="protein sequence ID" value="RCL77568.1"/>
    <property type="molecule type" value="Genomic_DNA"/>
</dbReference>
<dbReference type="InterPro" id="IPR051679">
    <property type="entry name" value="DASS-Related_Transporters"/>
</dbReference>
<feature type="transmembrane region" description="Helical" evidence="7">
    <location>
        <begin position="518"/>
        <end position="535"/>
    </location>
</feature>
<accession>A0A368E0C6</accession>
<dbReference type="AlphaFoldDB" id="A0A368E0C6"/>
<evidence type="ECO:0000256" key="4">
    <source>
        <dbReference type="ARBA" id="ARBA00022737"/>
    </source>
</evidence>
<dbReference type="Pfam" id="PF02080">
    <property type="entry name" value="TrkA_C"/>
    <property type="match status" value="1"/>
</dbReference>
<dbReference type="GO" id="GO:0008324">
    <property type="term" value="F:monoatomic cation transmembrane transporter activity"/>
    <property type="evidence" value="ECO:0007669"/>
    <property type="project" value="InterPro"/>
</dbReference>
<feature type="transmembrane region" description="Helical" evidence="7">
    <location>
        <begin position="143"/>
        <end position="161"/>
    </location>
</feature>
<name>A0A368E0C6_9PROT</name>
<feature type="transmembrane region" description="Helical" evidence="7">
    <location>
        <begin position="40"/>
        <end position="59"/>
    </location>
</feature>
<dbReference type="PROSITE" id="PS51202">
    <property type="entry name" value="RCK_C"/>
    <property type="match status" value="2"/>
</dbReference>
<comment type="caution">
    <text evidence="9">The sequence shown here is derived from an EMBL/GenBank/DDBJ whole genome shotgun (WGS) entry which is preliminary data.</text>
</comment>
<keyword evidence="3 7" id="KW-0812">Transmembrane</keyword>
<evidence type="ECO:0000256" key="2">
    <source>
        <dbReference type="ARBA" id="ARBA00022448"/>
    </source>
</evidence>
<feature type="domain" description="RCK C-terminal" evidence="8">
    <location>
        <begin position="333"/>
        <end position="417"/>
    </location>
</feature>
<feature type="transmembrane region" description="Helical" evidence="7">
    <location>
        <begin position="168"/>
        <end position="191"/>
    </location>
</feature>
<keyword evidence="5 7" id="KW-1133">Transmembrane helix</keyword>
<dbReference type="Pfam" id="PF03600">
    <property type="entry name" value="CitMHS"/>
    <property type="match status" value="1"/>
</dbReference>
<keyword evidence="2" id="KW-0813">Transport</keyword>
<sequence length="626" mass="67261">MSEIVSGFDLVETDLYMWLTFGVIIFAMISYAMERISLEITSLLILIVLLVIFQLPHLWQLLGGPDATILLGPTELLAGFGNPALISVMALLVMGQGLFQSGALEGITEKLSNLANKSPLLAVGLILILAMITSAFLNNTPVVLMTIPILATIATKAGIAAPRLMMSLSFICILGGMTTLIGSSTNLLVAGVIDDSGVIQIDFFSITVPGAVLAGVGALYVIFVMPHLLKSVSGKNDEEREEQTSGKQYILEMRLKAGDKLVGAQPVAGFFPELTGLTLRMVERYGETFLPPFEDFTLNVGDTLVMAATRPELTDALSDPSHPLSSLAEEHAEGVKPGNIDQPTLAEVVVAPGSRMNGRSIYQTGFHFETGCKVLGIQRRSRMLRQNLRDIRLEAGDVLLVLGSSKQIQGLRANRDVLLLEWSASNLPNFAYAKRALTIFGLTVLLAALNILPIVVAAILGSICMILGGALNIRQASRSIDLRIFLIIGASLAMSRAMDSTGGVTFLSSNFIDVFEGSPPAVMISAFFLLCAITTNILSNNATAVLFAPIALGLASSLSMAPEPFIFAVIFAANCSFATPISYQTNLLVMTPGGYQFKDFMRAGIPLIFILWVTYSLFAPWYFGLY</sequence>
<dbReference type="GO" id="GO:0006813">
    <property type="term" value="P:potassium ion transport"/>
    <property type="evidence" value="ECO:0007669"/>
    <property type="project" value="InterPro"/>
</dbReference>
<reference evidence="9 10" key="1">
    <citation type="journal article" date="2018" name="Microbiome">
        <title>Fine metagenomic profile of the Mediterranean stratified and mixed water columns revealed by assembly and recruitment.</title>
        <authorList>
            <person name="Haro-Moreno J.M."/>
            <person name="Lopez-Perez M."/>
            <person name="De La Torre J.R."/>
            <person name="Picazo A."/>
            <person name="Camacho A."/>
            <person name="Rodriguez-Valera F."/>
        </authorList>
    </citation>
    <scope>NUCLEOTIDE SEQUENCE [LARGE SCALE GENOMIC DNA]</scope>
    <source>
        <strain evidence="9">MED-G55</strain>
    </source>
</reference>
<feature type="transmembrane region" description="Helical" evidence="7">
    <location>
        <begin position="120"/>
        <end position="137"/>
    </location>
</feature>
<dbReference type="PANTHER" id="PTHR43652:SF2">
    <property type="entry name" value="BASIC AMINO ACID ANTIPORTER YFCC-RELATED"/>
    <property type="match status" value="1"/>
</dbReference>
<dbReference type="SUPFAM" id="SSF116726">
    <property type="entry name" value="TrkA C-terminal domain-like"/>
    <property type="match status" value="2"/>
</dbReference>
<keyword evidence="4" id="KW-0677">Repeat</keyword>
<dbReference type="PANTHER" id="PTHR43652">
    <property type="entry name" value="BASIC AMINO ACID ANTIPORTER YFCC-RELATED"/>
    <property type="match status" value="1"/>
</dbReference>
<evidence type="ECO:0000256" key="1">
    <source>
        <dbReference type="ARBA" id="ARBA00004141"/>
    </source>
</evidence>
<gene>
    <name evidence="9" type="ORF">DBW69_03085</name>
</gene>
<organism evidence="9 10">
    <name type="scientific">PS1 clade bacterium</name>
    <dbReference type="NCBI Taxonomy" id="2175152"/>
    <lineage>
        <taxon>Bacteria</taxon>
        <taxon>Pseudomonadati</taxon>
        <taxon>Pseudomonadota</taxon>
        <taxon>Alphaproteobacteria</taxon>
        <taxon>PS1 clade</taxon>
    </lineage>
</organism>
<feature type="transmembrane region" description="Helical" evidence="7">
    <location>
        <begin position="15"/>
        <end position="33"/>
    </location>
</feature>
<evidence type="ECO:0000256" key="5">
    <source>
        <dbReference type="ARBA" id="ARBA00022989"/>
    </source>
</evidence>
<feature type="transmembrane region" description="Helical" evidence="7">
    <location>
        <begin position="604"/>
        <end position="623"/>
    </location>
</feature>
<keyword evidence="6 7" id="KW-0472">Membrane</keyword>
<protein>
    <submittedName>
        <fullName evidence="9">SLC13 family permease</fullName>
    </submittedName>
</protein>
<proteinExistence type="predicted"/>
<dbReference type="InterPro" id="IPR004680">
    <property type="entry name" value="Cit_transptr-like_dom"/>
</dbReference>
<dbReference type="Gene3D" id="3.30.70.1450">
    <property type="entry name" value="Regulator of K+ conductance, C-terminal domain"/>
    <property type="match status" value="2"/>
</dbReference>
<evidence type="ECO:0000259" key="8">
    <source>
        <dbReference type="PROSITE" id="PS51202"/>
    </source>
</evidence>
<feature type="domain" description="RCK C-terminal" evidence="8">
    <location>
        <begin position="238"/>
        <end position="323"/>
    </location>
</feature>
<evidence type="ECO:0000256" key="7">
    <source>
        <dbReference type="SAM" id="Phobius"/>
    </source>
</evidence>
<dbReference type="GO" id="GO:0005886">
    <property type="term" value="C:plasma membrane"/>
    <property type="evidence" value="ECO:0007669"/>
    <property type="project" value="TreeGrafter"/>
</dbReference>
<dbReference type="InterPro" id="IPR006037">
    <property type="entry name" value="RCK_C"/>
</dbReference>